<organism evidence="2 3">
    <name type="scientific">Rhizobium laguerreae</name>
    <dbReference type="NCBI Taxonomy" id="1076926"/>
    <lineage>
        <taxon>Bacteria</taxon>
        <taxon>Pseudomonadati</taxon>
        <taxon>Pseudomonadota</taxon>
        <taxon>Alphaproteobacteria</taxon>
        <taxon>Hyphomicrobiales</taxon>
        <taxon>Rhizobiaceae</taxon>
        <taxon>Rhizobium/Agrobacterium group</taxon>
        <taxon>Rhizobium</taxon>
    </lineage>
</organism>
<evidence type="ECO:0000256" key="1">
    <source>
        <dbReference type="SAM" id="MobiDB-lite"/>
    </source>
</evidence>
<dbReference type="EMBL" id="JABEQY010000007">
    <property type="protein sequence ID" value="NNH63695.1"/>
    <property type="molecule type" value="Genomic_DNA"/>
</dbReference>
<reference evidence="2 3" key="1">
    <citation type="submission" date="2020-04" db="EMBL/GenBank/DDBJ databases">
        <title>Rhizobium bacterial biofertilizers improve the content of phenolic compounds of Lactuca sativa L. under non-saline and saline-stress conditions.</title>
        <authorList>
            <person name="Ayuso-Calles M."/>
            <person name="Garcia-Estevez I."/>
            <person name="Jimenez-Gomez A."/>
            <person name="Flores-Felix J.D."/>
            <person name="Escribano-Bailon M."/>
            <person name="Rivas R."/>
        </authorList>
    </citation>
    <scope>NUCLEOTIDE SEQUENCE [LARGE SCALE GENOMIC DNA]</scope>
    <source>
        <strain evidence="2 3">GPTR02</strain>
    </source>
</reference>
<dbReference type="AlphaFoldDB" id="A0A7Y2W4Y9"/>
<evidence type="ECO:0000313" key="3">
    <source>
        <dbReference type="Proteomes" id="UP000530654"/>
    </source>
</evidence>
<dbReference type="RefSeq" id="WP_170280470.1">
    <property type="nucleotide sequence ID" value="NZ_JABEQY010000007.1"/>
</dbReference>
<protein>
    <submittedName>
        <fullName evidence="2">Uncharacterized protein</fullName>
    </submittedName>
</protein>
<gene>
    <name evidence="2" type="ORF">HLI17_10340</name>
</gene>
<sequence length="97" mass="10874">MPKVSEGAFRWPDDAQDPTNPGEFAARLIAAIEEAKAVSYDSLADKLGCDLSELMKACRNLSMNHGHDKLSSRSLHFYFQHHSDRLAALSRDKSFHN</sequence>
<dbReference type="Proteomes" id="UP000530654">
    <property type="component" value="Unassembled WGS sequence"/>
</dbReference>
<evidence type="ECO:0000313" key="2">
    <source>
        <dbReference type="EMBL" id="NNH63695.1"/>
    </source>
</evidence>
<feature type="region of interest" description="Disordered" evidence="1">
    <location>
        <begin position="1"/>
        <end position="20"/>
    </location>
</feature>
<name>A0A7Y2W4Y9_9HYPH</name>
<comment type="caution">
    <text evidence="2">The sequence shown here is derived from an EMBL/GenBank/DDBJ whole genome shotgun (WGS) entry which is preliminary data.</text>
</comment>
<proteinExistence type="predicted"/>
<accession>A0A7Y2W4Y9</accession>